<proteinExistence type="predicted"/>
<evidence type="ECO:0000313" key="1">
    <source>
        <dbReference type="EMBL" id="TGO25796.1"/>
    </source>
</evidence>
<reference evidence="1 2" key="1">
    <citation type="submission" date="2017-12" db="EMBL/GenBank/DDBJ databases">
        <title>Comparative genomics of Botrytis spp.</title>
        <authorList>
            <person name="Valero-Jimenez C.A."/>
            <person name="Tapia P."/>
            <person name="Veloso J."/>
            <person name="Silva-Moreno E."/>
            <person name="Staats M."/>
            <person name="Valdes J.H."/>
            <person name="Van Kan J.A.L."/>
        </authorList>
    </citation>
    <scope>NUCLEOTIDE SEQUENCE [LARGE SCALE GENOMIC DNA]</scope>
    <source>
        <strain evidence="1 2">Bp0003</strain>
    </source>
</reference>
<dbReference type="EMBL" id="PQXI01000072">
    <property type="protein sequence ID" value="TGO25796.1"/>
    <property type="molecule type" value="Genomic_DNA"/>
</dbReference>
<organism evidence="1 2">
    <name type="scientific">Botrytis paeoniae</name>
    <dbReference type="NCBI Taxonomy" id="278948"/>
    <lineage>
        <taxon>Eukaryota</taxon>
        <taxon>Fungi</taxon>
        <taxon>Dikarya</taxon>
        <taxon>Ascomycota</taxon>
        <taxon>Pezizomycotina</taxon>
        <taxon>Leotiomycetes</taxon>
        <taxon>Helotiales</taxon>
        <taxon>Sclerotiniaceae</taxon>
        <taxon>Botrytis</taxon>
    </lineage>
</organism>
<accession>A0A4Z1FMD2</accession>
<sequence length="77" mass="8621">MEENLKKDLGSRGSCANKLKVVYGLRIHFDGNYAMVQASDQVDVINGGSRTRRPQVTGYQHLEALWQIKTAEGGVWK</sequence>
<evidence type="ECO:0000313" key="2">
    <source>
        <dbReference type="Proteomes" id="UP000297910"/>
    </source>
</evidence>
<dbReference type="Proteomes" id="UP000297910">
    <property type="component" value="Unassembled WGS sequence"/>
</dbReference>
<name>A0A4Z1FMD2_9HELO</name>
<gene>
    <name evidence="1" type="ORF">BPAE_0072g00160</name>
</gene>
<keyword evidence="2" id="KW-1185">Reference proteome</keyword>
<protein>
    <submittedName>
        <fullName evidence="1">Uncharacterized protein</fullName>
    </submittedName>
</protein>
<dbReference type="AlphaFoldDB" id="A0A4Z1FMD2"/>
<comment type="caution">
    <text evidence="1">The sequence shown here is derived from an EMBL/GenBank/DDBJ whole genome shotgun (WGS) entry which is preliminary data.</text>
</comment>